<comment type="caution">
    <text evidence="1">The sequence shown here is derived from an EMBL/GenBank/DDBJ whole genome shotgun (WGS) entry which is preliminary data.</text>
</comment>
<gene>
    <name evidence="1" type="primary">spop-b_46</name>
    <name evidence="1" type="ORF">NPIL_655981</name>
</gene>
<name>A0A8X6IJR4_NEPPI</name>
<dbReference type="Proteomes" id="UP000887013">
    <property type="component" value="Unassembled WGS sequence"/>
</dbReference>
<organism evidence="1 2">
    <name type="scientific">Nephila pilipes</name>
    <name type="common">Giant wood spider</name>
    <name type="synonym">Nephila maculata</name>
    <dbReference type="NCBI Taxonomy" id="299642"/>
    <lineage>
        <taxon>Eukaryota</taxon>
        <taxon>Metazoa</taxon>
        <taxon>Ecdysozoa</taxon>
        <taxon>Arthropoda</taxon>
        <taxon>Chelicerata</taxon>
        <taxon>Arachnida</taxon>
        <taxon>Araneae</taxon>
        <taxon>Araneomorphae</taxon>
        <taxon>Entelegynae</taxon>
        <taxon>Araneoidea</taxon>
        <taxon>Nephilidae</taxon>
        <taxon>Nephila</taxon>
    </lineage>
</organism>
<reference evidence="1" key="1">
    <citation type="submission" date="2020-08" db="EMBL/GenBank/DDBJ databases">
        <title>Multicomponent nature underlies the extraordinary mechanical properties of spider dragline silk.</title>
        <authorList>
            <person name="Kono N."/>
            <person name="Nakamura H."/>
            <person name="Mori M."/>
            <person name="Yoshida Y."/>
            <person name="Ohtoshi R."/>
            <person name="Malay A.D."/>
            <person name="Moran D.A.P."/>
            <person name="Tomita M."/>
            <person name="Numata K."/>
            <person name="Arakawa K."/>
        </authorList>
    </citation>
    <scope>NUCLEOTIDE SEQUENCE</scope>
</reference>
<proteinExistence type="predicted"/>
<dbReference type="EMBL" id="BMAW01045287">
    <property type="protein sequence ID" value="GFS48885.1"/>
    <property type="molecule type" value="Genomic_DNA"/>
</dbReference>
<keyword evidence="2" id="KW-1185">Reference proteome</keyword>
<accession>A0A8X6IJR4</accession>
<protein>
    <submittedName>
        <fullName evidence="1">Speckle-type POZ protein B</fullName>
    </submittedName>
</protein>
<dbReference type="AlphaFoldDB" id="A0A8X6IJR4"/>
<feature type="non-terminal residue" evidence="1">
    <location>
        <position position="211"/>
    </location>
</feature>
<evidence type="ECO:0000313" key="1">
    <source>
        <dbReference type="EMBL" id="GFS48885.1"/>
    </source>
</evidence>
<sequence>METKGTKMNVSEVRDHLSSTLYSETGTIVEAGDNLDPVDFLIVTGIPVETYRFKWIINQFGNLSIEEALYSTETCSFRSCCCKLKLRKYENGFGLLHIYQTRKNREEKTISCGTTPSVTVLSSFGTELSHQKPQISVVNNISCDDPLSLVTEYQVSAVDKDRRVRIRWTACFSNSNKDQCHIIGEYKSNLSKAFFNDVLILQCCMKVRKMP</sequence>
<evidence type="ECO:0000313" key="2">
    <source>
        <dbReference type="Proteomes" id="UP000887013"/>
    </source>
</evidence>